<reference evidence="1" key="1">
    <citation type="journal article" date="2022" name="Int. J. Mol. Sci.">
        <title>Draft Genome of Tanacetum Coccineum: Genomic Comparison of Closely Related Tanacetum-Family Plants.</title>
        <authorList>
            <person name="Yamashiro T."/>
            <person name="Shiraishi A."/>
            <person name="Nakayama K."/>
            <person name="Satake H."/>
        </authorList>
    </citation>
    <scope>NUCLEOTIDE SEQUENCE</scope>
</reference>
<dbReference type="Proteomes" id="UP001151760">
    <property type="component" value="Unassembled WGS sequence"/>
</dbReference>
<accession>A0ABQ5HE24</accession>
<reference evidence="1" key="2">
    <citation type="submission" date="2022-01" db="EMBL/GenBank/DDBJ databases">
        <authorList>
            <person name="Yamashiro T."/>
            <person name="Shiraishi A."/>
            <person name="Satake H."/>
            <person name="Nakayama K."/>
        </authorList>
    </citation>
    <scope>NUCLEOTIDE SEQUENCE</scope>
</reference>
<comment type="caution">
    <text evidence="1">The sequence shown here is derived from an EMBL/GenBank/DDBJ whole genome shotgun (WGS) entry which is preliminary data.</text>
</comment>
<organism evidence="1 2">
    <name type="scientific">Tanacetum coccineum</name>
    <dbReference type="NCBI Taxonomy" id="301880"/>
    <lineage>
        <taxon>Eukaryota</taxon>
        <taxon>Viridiplantae</taxon>
        <taxon>Streptophyta</taxon>
        <taxon>Embryophyta</taxon>
        <taxon>Tracheophyta</taxon>
        <taxon>Spermatophyta</taxon>
        <taxon>Magnoliopsida</taxon>
        <taxon>eudicotyledons</taxon>
        <taxon>Gunneridae</taxon>
        <taxon>Pentapetalae</taxon>
        <taxon>asterids</taxon>
        <taxon>campanulids</taxon>
        <taxon>Asterales</taxon>
        <taxon>Asteraceae</taxon>
        <taxon>Asteroideae</taxon>
        <taxon>Anthemideae</taxon>
        <taxon>Anthemidinae</taxon>
        <taxon>Tanacetum</taxon>
    </lineage>
</organism>
<evidence type="ECO:0000313" key="2">
    <source>
        <dbReference type="Proteomes" id="UP001151760"/>
    </source>
</evidence>
<proteinExistence type="predicted"/>
<evidence type="ECO:0000313" key="1">
    <source>
        <dbReference type="EMBL" id="GJT86133.1"/>
    </source>
</evidence>
<protein>
    <submittedName>
        <fullName evidence="1">Uncharacterized protein</fullName>
    </submittedName>
</protein>
<name>A0ABQ5HE24_9ASTR</name>
<gene>
    <name evidence="1" type="ORF">Tco_1067850</name>
</gene>
<dbReference type="EMBL" id="BQNB010019516">
    <property type="protein sequence ID" value="GJT86133.1"/>
    <property type="molecule type" value="Genomic_DNA"/>
</dbReference>
<keyword evidence="2" id="KW-1185">Reference proteome</keyword>
<sequence length="183" mass="21168">MFSKTNMGDIFQPFWLQAIQELYETCEVTTLSSQALNFLSSNIKGLDLSETMLELQDLSDRFELKVWSFVDVEKQEFPFCFPKQCHSLRNSSSDQCDIDAHLLNHMCFILKCLLPLCTILPPQNEHHHEDRPDILDERQKFYYSEVLEMSQTSSEVPAILLCLVAATEDWLSLIDTVDIVVLE</sequence>